<evidence type="ECO:0008006" key="5">
    <source>
        <dbReference type="Google" id="ProtNLM"/>
    </source>
</evidence>
<accession>A0A0C2YI05</accession>
<name>A0A0C2YI05_HEBCY</name>
<dbReference type="EMBL" id="KN831768">
    <property type="protein sequence ID" value="KIM49413.1"/>
    <property type="molecule type" value="Genomic_DNA"/>
</dbReference>
<dbReference type="GO" id="GO:0019888">
    <property type="term" value="F:protein phosphatase regulator activity"/>
    <property type="evidence" value="ECO:0007669"/>
    <property type="project" value="InterPro"/>
</dbReference>
<dbReference type="OrthoDB" id="341898at2759"/>
<organism evidence="3 4">
    <name type="scientific">Hebeloma cylindrosporum</name>
    <dbReference type="NCBI Taxonomy" id="76867"/>
    <lineage>
        <taxon>Eukaryota</taxon>
        <taxon>Fungi</taxon>
        <taxon>Dikarya</taxon>
        <taxon>Basidiomycota</taxon>
        <taxon>Agaricomycotina</taxon>
        <taxon>Agaricomycetes</taxon>
        <taxon>Agaricomycetidae</taxon>
        <taxon>Agaricales</taxon>
        <taxon>Agaricineae</taxon>
        <taxon>Hymenogastraceae</taxon>
        <taxon>Hebeloma</taxon>
    </lineage>
</organism>
<feature type="compositionally biased region" description="Polar residues" evidence="2">
    <location>
        <begin position="241"/>
        <end position="255"/>
    </location>
</feature>
<dbReference type="Pfam" id="PF09184">
    <property type="entry name" value="PPP4R2"/>
    <property type="match status" value="1"/>
</dbReference>
<dbReference type="InterPro" id="IPR015267">
    <property type="entry name" value="PPP4R2"/>
</dbReference>
<feature type="compositionally biased region" description="Acidic residues" evidence="2">
    <location>
        <begin position="292"/>
        <end position="303"/>
    </location>
</feature>
<feature type="compositionally biased region" description="Basic and acidic residues" evidence="2">
    <location>
        <begin position="264"/>
        <end position="273"/>
    </location>
</feature>
<keyword evidence="4" id="KW-1185">Reference proteome</keyword>
<evidence type="ECO:0000256" key="2">
    <source>
        <dbReference type="SAM" id="MobiDB-lite"/>
    </source>
</evidence>
<evidence type="ECO:0000313" key="4">
    <source>
        <dbReference type="Proteomes" id="UP000053424"/>
    </source>
</evidence>
<reference evidence="3 4" key="1">
    <citation type="submission" date="2014-04" db="EMBL/GenBank/DDBJ databases">
        <authorList>
            <consortium name="DOE Joint Genome Institute"/>
            <person name="Kuo A."/>
            <person name="Gay G."/>
            <person name="Dore J."/>
            <person name="Kohler A."/>
            <person name="Nagy L.G."/>
            <person name="Floudas D."/>
            <person name="Copeland A."/>
            <person name="Barry K.W."/>
            <person name="Cichocki N."/>
            <person name="Veneault-Fourrey C."/>
            <person name="LaButti K."/>
            <person name="Lindquist E.A."/>
            <person name="Lipzen A."/>
            <person name="Lundell T."/>
            <person name="Morin E."/>
            <person name="Murat C."/>
            <person name="Sun H."/>
            <person name="Tunlid A."/>
            <person name="Henrissat B."/>
            <person name="Grigoriev I.V."/>
            <person name="Hibbett D.S."/>
            <person name="Martin F."/>
            <person name="Nordberg H.P."/>
            <person name="Cantor M.N."/>
            <person name="Hua S.X."/>
        </authorList>
    </citation>
    <scope>NUCLEOTIDE SEQUENCE [LARGE SCALE GENOMIC DNA]</scope>
    <source>
        <strain evidence="4">h7</strain>
    </source>
</reference>
<dbReference type="AlphaFoldDB" id="A0A0C2YI05"/>
<feature type="region of interest" description="Disordered" evidence="2">
    <location>
        <begin position="44"/>
        <end position="64"/>
    </location>
</feature>
<gene>
    <name evidence="3" type="ORF">M413DRAFT_21643</name>
</gene>
<feature type="compositionally biased region" description="Pro residues" evidence="2">
    <location>
        <begin position="197"/>
        <end position="213"/>
    </location>
</feature>
<dbReference type="GO" id="GO:0005634">
    <property type="term" value="C:nucleus"/>
    <property type="evidence" value="ECO:0007669"/>
    <property type="project" value="TreeGrafter"/>
</dbReference>
<dbReference type="PANTHER" id="PTHR16487">
    <property type="entry name" value="PPP4R2-RELATED PROTEIN"/>
    <property type="match status" value="1"/>
</dbReference>
<dbReference type="GO" id="GO:0030289">
    <property type="term" value="C:protein phosphatase 4 complex"/>
    <property type="evidence" value="ECO:0007669"/>
    <property type="project" value="InterPro"/>
</dbReference>
<comment type="similarity">
    <text evidence="1">Belongs to the PPP4R2 family.</text>
</comment>
<dbReference type="GO" id="GO:0005737">
    <property type="term" value="C:cytoplasm"/>
    <property type="evidence" value="ECO:0007669"/>
    <property type="project" value="TreeGrafter"/>
</dbReference>
<dbReference type="HOGENOM" id="CLU_056027_0_0_1"/>
<dbReference type="PANTHER" id="PTHR16487:SF0">
    <property type="entry name" value="PROTEIN PHOSPHATASE 4 REGULATORY SUBUNIT 2-RELATED"/>
    <property type="match status" value="1"/>
</dbReference>
<protein>
    <recommendedName>
        <fullName evidence="5">PPP4R2-domain-containing protein</fullName>
    </recommendedName>
</protein>
<sequence length="303" mass="33181">MLPSDTLLESIASTDIVQSDWDNLRDVIKAKIQKNISLFLSTTQKPDPPAPYAPATTASGGLKMPPFLPRKPGQMHGTDPPLNYMNEEEATEMKDRIFAQLDQFDGSPPFTIQRLCELCVEPMKQYKSVGKYLRAVEKSVLVTSTWDSFPPLSQSDIQSAGRSAIMLGSTLQSAPSTPLFSPIPFLHDDARRSKSRSPPPTPLTLNPSIPPDEGPLETKAIGLVDEFDDPRPGHMSDHPTALSSVTTLPETTPGPQSRPFLESLEERFVKAEDQMDTAGDLPPEPVAGSDSMELDEDKENVKV</sequence>
<evidence type="ECO:0000313" key="3">
    <source>
        <dbReference type="EMBL" id="KIM49413.1"/>
    </source>
</evidence>
<feature type="region of interest" description="Disordered" evidence="2">
    <location>
        <begin position="185"/>
        <end position="303"/>
    </location>
</feature>
<dbReference type="Proteomes" id="UP000053424">
    <property type="component" value="Unassembled WGS sequence"/>
</dbReference>
<dbReference type="STRING" id="686832.A0A0C2YI05"/>
<reference evidence="4" key="2">
    <citation type="submission" date="2015-01" db="EMBL/GenBank/DDBJ databases">
        <title>Evolutionary Origins and Diversification of the Mycorrhizal Mutualists.</title>
        <authorList>
            <consortium name="DOE Joint Genome Institute"/>
            <consortium name="Mycorrhizal Genomics Consortium"/>
            <person name="Kohler A."/>
            <person name="Kuo A."/>
            <person name="Nagy L.G."/>
            <person name="Floudas D."/>
            <person name="Copeland A."/>
            <person name="Barry K.W."/>
            <person name="Cichocki N."/>
            <person name="Veneault-Fourrey C."/>
            <person name="LaButti K."/>
            <person name="Lindquist E.A."/>
            <person name="Lipzen A."/>
            <person name="Lundell T."/>
            <person name="Morin E."/>
            <person name="Murat C."/>
            <person name="Riley R."/>
            <person name="Ohm R."/>
            <person name="Sun H."/>
            <person name="Tunlid A."/>
            <person name="Henrissat B."/>
            <person name="Grigoriev I.V."/>
            <person name="Hibbett D.S."/>
            <person name="Martin F."/>
        </authorList>
    </citation>
    <scope>NUCLEOTIDE SEQUENCE [LARGE SCALE GENOMIC DNA]</scope>
    <source>
        <strain evidence="4">h7</strain>
    </source>
</reference>
<evidence type="ECO:0000256" key="1">
    <source>
        <dbReference type="ARBA" id="ARBA00009207"/>
    </source>
</evidence>
<proteinExistence type="inferred from homology"/>